<accession>A0A8C3V7W7</accession>
<dbReference type="Proteomes" id="UP000694563">
    <property type="component" value="Chromosome 21"/>
</dbReference>
<reference evidence="2" key="2">
    <citation type="submission" date="2025-08" db="UniProtKB">
        <authorList>
            <consortium name="Ensembl"/>
        </authorList>
    </citation>
    <scope>IDENTIFICATION</scope>
</reference>
<feature type="region of interest" description="Disordered" evidence="1">
    <location>
        <begin position="1"/>
        <end position="29"/>
    </location>
</feature>
<proteinExistence type="predicted"/>
<sequence>MRSALFWVSPSGRRAGEETESQGHSEHCGSAPCKVWGKTQHQGGKSPTERAICHRTGPDCLLLALTARDGSIPTCCPHRCAKAIPST</sequence>
<organism evidence="2 3">
    <name type="scientific">Catharus ustulatus</name>
    <name type="common">Russet-backed thrush</name>
    <name type="synonym">Hylocichla ustulatus</name>
    <dbReference type="NCBI Taxonomy" id="91951"/>
    <lineage>
        <taxon>Eukaryota</taxon>
        <taxon>Metazoa</taxon>
        <taxon>Chordata</taxon>
        <taxon>Craniata</taxon>
        <taxon>Vertebrata</taxon>
        <taxon>Euteleostomi</taxon>
        <taxon>Archelosauria</taxon>
        <taxon>Archosauria</taxon>
        <taxon>Dinosauria</taxon>
        <taxon>Saurischia</taxon>
        <taxon>Theropoda</taxon>
        <taxon>Coelurosauria</taxon>
        <taxon>Aves</taxon>
        <taxon>Neognathae</taxon>
        <taxon>Neoaves</taxon>
        <taxon>Telluraves</taxon>
        <taxon>Australaves</taxon>
        <taxon>Passeriformes</taxon>
        <taxon>Turdidae</taxon>
        <taxon>Catharus</taxon>
    </lineage>
</organism>
<evidence type="ECO:0000256" key="1">
    <source>
        <dbReference type="SAM" id="MobiDB-lite"/>
    </source>
</evidence>
<dbReference type="AlphaFoldDB" id="A0A8C3V7W7"/>
<dbReference type="Ensembl" id="ENSCUST00005025027.1">
    <property type="protein sequence ID" value="ENSCUSP00005024161.1"/>
    <property type="gene ID" value="ENSCUSG00005015112.1"/>
</dbReference>
<evidence type="ECO:0000313" key="3">
    <source>
        <dbReference type="Proteomes" id="UP000694563"/>
    </source>
</evidence>
<feature type="compositionally biased region" description="Basic and acidic residues" evidence="1">
    <location>
        <begin position="14"/>
        <end position="27"/>
    </location>
</feature>
<reference evidence="2" key="3">
    <citation type="submission" date="2025-09" db="UniProtKB">
        <authorList>
            <consortium name="Ensembl"/>
        </authorList>
    </citation>
    <scope>IDENTIFICATION</scope>
</reference>
<keyword evidence="3" id="KW-1185">Reference proteome</keyword>
<protein>
    <submittedName>
        <fullName evidence="2">Uncharacterized protein</fullName>
    </submittedName>
</protein>
<evidence type="ECO:0000313" key="2">
    <source>
        <dbReference type="Ensembl" id="ENSCUSP00005024161.1"/>
    </source>
</evidence>
<name>A0A8C3V7W7_CATUS</name>
<reference evidence="2" key="1">
    <citation type="submission" date="2020-10" db="EMBL/GenBank/DDBJ databases">
        <title>Catharus ustulatus (Swainson's thrush) genome, bCatUst1, primary haplotype v2.</title>
        <authorList>
            <person name="Delmore K."/>
            <person name="Vafadar M."/>
            <person name="Formenti G."/>
            <person name="Chow W."/>
            <person name="Pelan S."/>
            <person name="Howe K."/>
            <person name="Rhie A."/>
            <person name="Mountcastle J."/>
            <person name="Haase B."/>
            <person name="Fedrigo O."/>
            <person name="Jarvis E.D."/>
        </authorList>
    </citation>
    <scope>NUCLEOTIDE SEQUENCE [LARGE SCALE GENOMIC DNA]</scope>
</reference>